<keyword evidence="1" id="KW-0732">Signal</keyword>
<evidence type="ECO:0000256" key="1">
    <source>
        <dbReference type="SAM" id="SignalP"/>
    </source>
</evidence>
<gene>
    <name evidence="2" type="ORF">DACRYDRAFT_24247</name>
</gene>
<protein>
    <submittedName>
        <fullName evidence="2">Uncharacterized protein</fullName>
    </submittedName>
</protein>
<keyword evidence="3" id="KW-1185">Reference proteome</keyword>
<dbReference type="GeneID" id="63688672"/>
<name>M5FTD3_DACPD</name>
<proteinExistence type="predicted"/>
<dbReference type="Proteomes" id="UP000030653">
    <property type="component" value="Unassembled WGS sequence"/>
</dbReference>
<feature type="chain" id="PRO_5004067293" evidence="1">
    <location>
        <begin position="21"/>
        <end position="102"/>
    </location>
</feature>
<reference evidence="2 3" key="1">
    <citation type="journal article" date="2012" name="Science">
        <title>The Paleozoic origin of enzymatic lignin decomposition reconstructed from 31 fungal genomes.</title>
        <authorList>
            <person name="Floudas D."/>
            <person name="Binder M."/>
            <person name="Riley R."/>
            <person name="Barry K."/>
            <person name="Blanchette R.A."/>
            <person name="Henrissat B."/>
            <person name="Martinez A.T."/>
            <person name="Otillar R."/>
            <person name="Spatafora J.W."/>
            <person name="Yadav J.S."/>
            <person name="Aerts A."/>
            <person name="Benoit I."/>
            <person name="Boyd A."/>
            <person name="Carlson A."/>
            <person name="Copeland A."/>
            <person name="Coutinho P.M."/>
            <person name="de Vries R.P."/>
            <person name="Ferreira P."/>
            <person name="Findley K."/>
            <person name="Foster B."/>
            <person name="Gaskell J."/>
            <person name="Glotzer D."/>
            <person name="Gorecki P."/>
            <person name="Heitman J."/>
            <person name="Hesse C."/>
            <person name="Hori C."/>
            <person name="Igarashi K."/>
            <person name="Jurgens J.A."/>
            <person name="Kallen N."/>
            <person name="Kersten P."/>
            <person name="Kohler A."/>
            <person name="Kuees U."/>
            <person name="Kumar T.K.A."/>
            <person name="Kuo A."/>
            <person name="LaButti K."/>
            <person name="Larrondo L.F."/>
            <person name="Lindquist E."/>
            <person name="Ling A."/>
            <person name="Lombard V."/>
            <person name="Lucas S."/>
            <person name="Lundell T."/>
            <person name="Martin R."/>
            <person name="McLaughlin D.J."/>
            <person name="Morgenstern I."/>
            <person name="Morin E."/>
            <person name="Murat C."/>
            <person name="Nagy L.G."/>
            <person name="Nolan M."/>
            <person name="Ohm R.A."/>
            <person name="Patyshakuliyeva A."/>
            <person name="Rokas A."/>
            <person name="Ruiz-Duenas F.J."/>
            <person name="Sabat G."/>
            <person name="Salamov A."/>
            <person name="Samejima M."/>
            <person name="Schmutz J."/>
            <person name="Slot J.C."/>
            <person name="St John F."/>
            <person name="Stenlid J."/>
            <person name="Sun H."/>
            <person name="Sun S."/>
            <person name="Syed K."/>
            <person name="Tsang A."/>
            <person name="Wiebenga A."/>
            <person name="Young D."/>
            <person name="Pisabarro A."/>
            <person name="Eastwood D.C."/>
            <person name="Martin F."/>
            <person name="Cullen D."/>
            <person name="Grigoriev I.V."/>
            <person name="Hibbett D.S."/>
        </authorList>
    </citation>
    <scope>NUCLEOTIDE SEQUENCE [LARGE SCALE GENOMIC DNA]</scope>
    <source>
        <strain evidence="2 3">DJM-731 SS1</strain>
    </source>
</reference>
<evidence type="ECO:0000313" key="2">
    <source>
        <dbReference type="EMBL" id="EJT98639.1"/>
    </source>
</evidence>
<feature type="signal peptide" evidence="1">
    <location>
        <begin position="1"/>
        <end position="20"/>
    </location>
</feature>
<sequence length="102" mass="11954">MRSTLLFTAALALLPNLTAAFPLMVQTLPRSGLYKRDDFGEMFPLSPREESEPLFRRRDIYGEVVELSEREETAAAIRSKWSREYEREYERDYWGDVPSAME</sequence>
<organism evidence="2 3">
    <name type="scientific">Dacryopinax primogenitus (strain DJM 731)</name>
    <name type="common">Brown rot fungus</name>
    <dbReference type="NCBI Taxonomy" id="1858805"/>
    <lineage>
        <taxon>Eukaryota</taxon>
        <taxon>Fungi</taxon>
        <taxon>Dikarya</taxon>
        <taxon>Basidiomycota</taxon>
        <taxon>Agaricomycotina</taxon>
        <taxon>Dacrymycetes</taxon>
        <taxon>Dacrymycetales</taxon>
        <taxon>Dacrymycetaceae</taxon>
        <taxon>Dacryopinax</taxon>
    </lineage>
</organism>
<evidence type="ECO:0000313" key="3">
    <source>
        <dbReference type="Proteomes" id="UP000030653"/>
    </source>
</evidence>
<dbReference type="HOGENOM" id="CLU_2277382_0_0_1"/>
<dbReference type="AlphaFoldDB" id="M5FTD3"/>
<dbReference type="EMBL" id="JH795872">
    <property type="protein sequence ID" value="EJT98639.1"/>
    <property type="molecule type" value="Genomic_DNA"/>
</dbReference>
<accession>M5FTD3</accession>
<dbReference type="RefSeq" id="XP_040625537.1">
    <property type="nucleotide sequence ID" value="XM_040773610.1"/>
</dbReference>